<evidence type="ECO:0000256" key="3">
    <source>
        <dbReference type="ARBA" id="ARBA00022553"/>
    </source>
</evidence>
<dbReference type="Pfam" id="PF13188">
    <property type="entry name" value="PAS_8"/>
    <property type="match status" value="1"/>
</dbReference>
<dbReference type="PANTHER" id="PTHR43304">
    <property type="entry name" value="PHYTOCHROME-LIKE PROTEIN CPH1"/>
    <property type="match status" value="1"/>
</dbReference>
<dbReference type="Pfam" id="PF08448">
    <property type="entry name" value="PAS_4"/>
    <property type="match status" value="1"/>
</dbReference>
<name>A0ABV4XN43_9CYAN</name>
<evidence type="ECO:0000259" key="7">
    <source>
        <dbReference type="PROSITE" id="PS50112"/>
    </source>
</evidence>
<dbReference type="SUPFAM" id="SSF55785">
    <property type="entry name" value="PYP-like sensor domain (PAS domain)"/>
    <property type="match status" value="4"/>
</dbReference>
<evidence type="ECO:0000256" key="6">
    <source>
        <dbReference type="SAM" id="Coils"/>
    </source>
</evidence>
<dbReference type="Proteomes" id="UP001576784">
    <property type="component" value="Unassembled WGS sequence"/>
</dbReference>
<keyword evidence="4" id="KW-0808">Transferase</keyword>
<dbReference type="InterPro" id="IPR035965">
    <property type="entry name" value="PAS-like_dom_sf"/>
</dbReference>
<keyword evidence="10" id="KW-1185">Reference proteome</keyword>
<dbReference type="SMART" id="SM00091">
    <property type="entry name" value="PAS"/>
    <property type="match status" value="4"/>
</dbReference>
<dbReference type="InterPro" id="IPR000014">
    <property type="entry name" value="PAS"/>
</dbReference>
<reference evidence="9 10" key="1">
    <citation type="submission" date="2024-09" db="EMBL/GenBank/DDBJ databases">
        <title>Floridaenema gen nov. (Aerosakkonemataceae, Aerosakkonematales ord. nov., Cyanobacteria) from benthic tropical and subtropical fresh waters, with the description of four new species.</title>
        <authorList>
            <person name="Moretto J.A."/>
            <person name="Berthold D.E."/>
            <person name="Lefler F.W."/>
            <person name="Huang I.-S."/>
            <person name="Laughinghouse H. IV."/>
        </authorList>
    </citation>
    <scope>NUCLEOTIDE SEQUENCE [LARGE SCALE GENOMIC DNA]</scope>
    <source>
        <strain evidence="9 10">BLCC-F50</strain>
    </source>
</reference>
<dbReference type="EMBL" id="JBHFNR010000057">
    <property type="protein sequence ID" value="MFB2892955.1"/>
    <property type="molecule type" value="Genomic_DNA"/>
</dbReference>
<keyword evidence="6" id="KW-0175">Coiled coil</keyword>
<feature type="domain" description="PAS" evidence="7">
    <location>
        <begin position="298"/>
        <end position="367"/>
    </location>
</feature>
<organism evidence="9 10">
    <name type="scientific">Floridaenema flaviceps BLCC-F50</name>
    <dbReference type="NCBI Taxonomy" id="3153642"/>
    <lineage>
        <taxon>Bacteria</taxon>
        <taxon>Bacillati</taxon>
        <taxon>Cyanobacteriota</taxon>
        <taxon>Cyanophyceae</taxon>
        <taxon>Oscillatoriophycideae</taxon>
        <taxon>Aerosakkonematales</taxon>
        <taxon>Aerosakkonemataceae</taxon>
        <taxon>Floridanema</taxon>
        <taxon>Floridanema flaviceps</taxon>
    </lineage>
</organism>
<evidence type="ECO:0000313" key="10">
    <source>
        <dbReference type="Proteomes" id="UP001576784"/>
    </source>
</evidence>
<dbReference type="PANTHER" id="PTHR43304:SF1">
    <property type="entry name" value="PAC DOMAIN-CONTAINING PROTEIN"/>
    <property type="match status" value="1"/>
</dbReference>
<feature type="domain" description="PAS" evidence="7">
    <location>
        <begin position="421"/>
        <end position="477"/>
    </location>
</feature>
<comment type="caution">
    <text evidence="9">The sequence shown here is derived from an EMBL/GenBank/DDBJ whole genome shotgun (WGS) entry which is preliminary data.</text>
</comment>
<feature type="domain" description="PAS" evidence="7">
    <location>
        <begin position="30"/>
        <end position="85"/>
    </location>
</feature>
<evidence type="ECO:0000256" key="2">
    <source>
        <dbReference type="ARBA" id="ARBA00012438"/>
    </source>
</evidence>
<feature type="coiled-coil region" evidence="6">
    <location>
        <begin position="124"/>
        <end position="165"/>
    </location>
</feature>
<dbReference type="InterPro" id="IPR013655">
    <property type="entry name" value="PAS_fold_3"/>
</dbReference>
<evidence type="ECO:0000256" key="5">
    <source>
        <dbReference type="ARBA" id="ARBA00022777"/>
    </source>
</evidence>
<feature type="domain" description="PAC" evidence="8">
    <location>
        <begin position="88"/>
        <end position="136"/>
    </location>
</feature>
<dbReference type="InterPro" id="IPR001610">
    <property type="entry name" value="PAC"/>
</dbReference>
<evidence type="ECO:0000256" key="1">
    <source>
        <dbReference type="ARBA" id="ARBA00000085"/>
    </source>
</evidence>
<dbReference type="CDD" id="cd00130">
    <property type="entry name" value="PAS"/>
    <property type="match status" value="3"/>
</dbReference>
<dbReference type="NCBIfam" id="TIGR00229">
    <property type="entry name" value="sensory_box"/>
    <property type="match status" value="4"/>
</dbReference>
<evidence type="ECO:0000313" key="9">
    <source>
        <dbReference type="EMBL" id="MFB2892955.1"/>
    </source>
</evidence>
<dbReference type="RefSeq" id="WP_413262622.1">
    <property type="nucleotide sequence ID" value="NZ_JBHFNR010000057.1"/>
</dbReference>
<dbReference type="SMART" id="SM00086">
    <property type="entry name" value="PAC"/>
    <property type="match status" value="2"/>
</dbReference>
<protein>
    <recommendedName>
        <fullName evidence="2">histidine kinase</fullName>
        <ecNumber evidence="2">2.7.13.3</ecNumber>
    </recommendedName>
</protein>
<dbReference type="InterPro" id="IPR052162">
    <property type="entry name" value="Sensor_kinase/Photoreceptor"/>
</dbReference>
<dbReference type="EC" id="2.7.13.3" evidence="2"/>
<evidence type="ECO:0000259" key="8">
    <source>
        <dbReference type="PROSITE" id="PS50113"/>
    </source>
</evidence>
<dbReference type="Gene3D" id="2.10.70.100">
    <property type="match status" value="1"/>
</dbReference>
<accession>A0ABV4XN43</accession>
<dbReference type="InterPro" id="IPR000700">
    <property type="entry name" value="PAS-assoc_C"/>
</dbReference>
<evidence type="ECO:0000256" key="4">
    <source>
        <dbReference type="ARBA" id="ARBA00022679"/>
    </source>
</evidence>
<gene>
    <name evidence="9" type="ORF">ACE1CI_08430</name>
</gene>
<dbReference type="Pfam" id="PF08447">
    <property type="entry name" value="PAS_3"/>
    <property type="match status" value="2"/>
</dbReference>
<feature type="domain" description="PAC" evidence="8">
    <location>
        <begin position="238"/>
        <end position="290"/>
    </location>
</feature>
<dbReference type="PROSITE" id="PS50112">
    <property type="entry name" value="PAS"/>
    <property type="match status" value="3"/>
</dbReference>
<comment type="catalytic activity">
    <reaction evidence="1">
        <text>ATP + protein L-histidine = ADP + protein N-phospho-L-histidine.</text>
        <dbReference type="EC" id="2.7.13.3"/>
    </reaction>
</comment>
<sequence>MTFEDSIASDNNELVLSEEAFFFHLSLDLLAIADLKGYFKRVNAAFTKTLGYSQAELISQPSIEFVHPDDRSTTLAEIQKLATGASTLYFENRYRAKDGSYLWLSWTASPQIERGVIYCIARDVTEQKQTEAALQRTNQELEQRITERTAQLEQVNAALRESEERNLLAMRVARMFTFEWEPQTDRAKRSPEGAAILGLEPELAQRDTGSNFFQRIHPDDRDRFIAIVQALTPENSTYKITYRILRPDGLIVILEESARALFDQQGQLTRLIGMTADITERQQLEAKLQENRATLQRQLAEIETIYQSAPIGLNFLDTDLRFVRINQRLAQINGFSVEEHIGRTVRELLPDIADVAEELLGSVLKTGEPLLNVEIHGETPAQPGVERVWLESFLPLKDGDRIIGINTVCEEITDRKKTEETLRQFKLLIELSYEPLLVWSVEQGIISWNQGCEQLYGYTREEAIGQISHTLLQTVHPLRKTYSNLLWSQNEAGNKVYSMFSSCIRRILNS</sequence>
<keyword evidence="5" id="KW-0418">Kinase</keyword>
<dbReference type="Gene3D" id="3.30.450.20">
    <property type="entry name" value="PAS domain"/>
    <property type="match status" value="4"/>
</dbReference>
<dbReference type="PROSITE" id="PS50113">
    <property type="entry name" value="PAC"/>
    <property type="match status" value="2"/>
</dbReference>
<dbReference type="InterPro" id="IPR013656">
    <property type="entry name" value="PAS_4"/>
</dbReference>
<proteinExistence type="predicted"/>
<keyword evidence="3" id="KW-0597">Phosphoprotein</keyword>